<evidence type="ECO:0000313" key="3">
    <source>
        <dbReference type="Proteomes" id="UP000238916"/>
    </source>
</evidence>
<sequence>MLVKRKEHSIMSALFFFVLALMSIYFIIEVRLVRMPQMLGTTISREPNIRKY</sequence>
<keyword evidence="1" id="KW-1133">Transmembrane helix</keyword>
<evidence type="ECO:0000256" key="1">
    <source>
        <dbReference type="SAM" id="Phobius"/>
    </source>
</evidence>
<accession>A0A2U3KK65</accession>
<keyword evidence="1" id="KW-0812">Transmembrane</keyword>
<gene>
    <name evidence="2" type="ORF">SBF1_2120004</name>
</gene>
<reference evidence="3" key="1">
    <citation type="submission" date="2018-02" db="EMBL/GenBank/DDBJ databases">
        <authorList>
            <person name="Hausmann B."/>
        </authorList>
    </citation>
    <scope>NUCLEOTIDE SEQUENCE [LARGE SCALE GENOMIC DNA]</scope>
    <source>
        <strain evidence="3">Peat soil MAG SbF1</strain>
    </source>
</reference>
<proteinExistence type="predicted"/>
<feature type="transmembrane region" description="Helical" evidence="1">
    <location>
        <begin position="12"/>
        <end position="28"/>
    </location>
</feature>
<name>A0A2U3KK65_9FIRM</name>
<protein>
    <submittedName>
        <fullName evidence="2">Uncharacterized protein</fullName>
    </submittedName>
</protein>
<keyword evidence="1" id="KW-0472">Membrane</keyword>
<dbReference type="EMBL" id="OMOF01000127">
    <property type="protein sequence ID" value="SPF40045.1"/>
    <property type="molecule type" value="Genomic_DNA"/>
</dbReference>
<dbReference type="AlphaFoldDB" id="A0A2U3KK65"/>
<evidence type="ECO:0000313" key="2">
    <source>
        <dbReference type="EMBL" id="SPF40045.1"/>
    </source>
</evidence>
<dbReference type="Proteomes" id="UP000238916">
    <property type="component" value="Unassembled WGS sequence"/>
</dbReference>
<organism evidence="2 3">
    <name type="scientific">Candidatus Desulfosporosinus infrequens</name>
    <dbReference type="NCBI Taxonomy" id="2043169"/>
    <lineage>
        <taxon>Bacteria</taxon>
        <taxon>Bacillati</taxon>
        <taxon>Bacillota</taxon>
        <taxon>Clostridia</taxon>
        <taxon>Eubacteriales</taxon>
        <taxon>Desulfitobacteriaceae</taxon>
        <taxon>Desulfosporosinus</taxon>
    </lineage>
</organism>